<sequence>MHIDRNAILARLEVIADCLNLPDQDLSAIAENDESLIEFAIKHGQSLDWLVMSDVRNYIRMAAMMR</sequence>
<keyword evidence="2" id="KW-1185">Reference proteome</keyword>
<name>A0A370H3J7_9HYPH</name>
<dbReference type="AlphaFoldDB" id="A0A370H3J7"/>
<comment type="caution">
    <text evidence="1">The sequence shown here is derived from an EMBL/GenBank/DDBJ whole genome shotgun (WGS) entry which is preliminary data.</text>
</comment>
<gene>
    <name evidence="1" type="ORF">DES45_1228</name>
</gene>
<evidence type="ECO:0000313" key="1">
    <source>
        <dbReference type="EMBL" id="RDI50392.1"/>
    </source>
</evidence>
<dbReference type="OrthoDB" id="7874560at2"/>
<proteinExistence type="predicted"/>
<evidence type="ECO:0000313" key="2">
    <source>
        <dbReference type="Proteomes" id="UP000254925"/>
    </source>
</evidence>
<dbReference type="EMBL" id="QQBB01000022">
    <property type="protein sequence ID" value="RDI50392.1"/>
    <property type="molecule type" value="Genomic_DNA"/>
</dbReference>
<reference evidence="1 2" key="1">
    <citation type="submission" date="2018-07" db="EMBL/GenBank/DDBJ databases">
        <title>Genomic Encyclopedia of Type Strains, Phase IV (KMG-IV): sequencing the most valuable type-strain genomes for metagenomic binning, comparative biology and taxonomic classification.</title>
        <authorList>
            <person name="Goeker M."/>
        </authorList>
    </citation>
    <scope>NUCLEOTIDE SEQUENCE [LARGE SCALE GENOMIC DNA]</scope>
    <source>
        <strain evidence="1 2">DSM 14364</strain>
    </source>
</reference>
<accession>A0A370H3J7</accession>
<protein>
    <submittedName>
        <fullName evidence="1">Uncharacterized protein</fullName>
    </submittedName>
</protein>
<organism evidence="1 2">
    <name type="scientific">Microvirga subterranea</name>
    <dbReference type="NCBI Taxonomy" id="186651"/>
    <lineage>
        <taxon>Bacteria</taxon>
        <taxon>Pseudomonadati</taxon>
        <taxon>Pseudomonadota</taxon>
        <taxon>Alphaproteobacteria</taxon>
        <taxon>Hyphomicrobiales</taxon>
        <taxon>Methylobacteriaceae</taxon>
        <taxon>Microvirga</taxon>
    </lineage>
</organism>
<dbReference type="RefSeq" id="WP_114773479.1">
    <property type="nucleotide sequence ID" value="NZ_QQBB01000022.1"/>
</dbReference>
<dbReference type="Proteomes" id="UP000254925">
    <property type="component" value="Unassembled WGS sequence"/>
</dbReference>